<dbReference type="EMBL" id="CP097503">
    <property type="protein sequence ID" value="URD77765.1"/>
    <property type="molecule type" value="Genomic_DNA"/>
</dbReference>
<dbReference type="PROSITE" id="PS51152">
    <property type="entry name" value="NFYA_HAP2_2"/>
    <property type="match status" value="1"/>
</dbReference>
<evidence type="ECO:0000259" key="20">
    <source>
        <dbReference type="Pfam" id="PF03107"/>
    </source>
</evidence>
<accession>A0A9E7EJA1</accession>
<keyword evidence="18" id="KW-0539">Nucleus</keyword>
<dbReference type="InterPro" id="IPR004146">
    <property type="entry name" value="DC1"/>
</dbReference>
<keyword evidence="9" id="KW-0863">Zinc-finger</keyword>
<dbReference type="InterPro" id="IPR006845">
    <property type="entry name" value="Pex_N"/>
</dbReference>
<protein>
    <submittedName>
        <fullName evidence="22">Pex2 / Pex12 amino terminal region</fullName>
    </submittedName>
</protein>
<dbReference type="Pfam" id="PF03107">
    <property type="entry name" value="C1_2"/>
    <property type="match status" value="3"/>
</dbReference>
<dbReference type="GO" id="GO:0003677">
    <property type="term" value="F:DNA binding"/>
    <property type="evidence" value="ECO:0007669"/>
    <property type="project" value="UniProtKB-KW"/>
</dbReference>
<evidence type="ECO:0000256" key="4">
    <source>
        <dbReference type="ARBA" id="ARBA00008704"/>
    </source>
</evidence>
<feature type="compositionally biased region" description="Polar residues" evidence="19">
    <location>
        <begin position="563"/>
        <end position="573"/>
    </location>
</feature>
<dbReference type="OrthoDB" id="6270329at2759"/>
<dbReference type="PANTHER" id="PTHR47841:SF7">
    <property type="entry name" value="CYSTEINE_HISTIDINE-RICH C1 DOMAIN PROTEIN"/>
    <property type="match status" value="1"/>
</dbReference>
<dbReference type="Pfam" id="PF02045">
    <property type="entry name" value="CBFB_NFYA"/>
    <property type="match status" value="1"/>
</dbReference>
<evidence type="ECO:0000256" key="9">
    <source>
        <dbReference type="ARBA" id="ARBA00022771"/>
    </source>
</evidence>
<keyword evidence="13" id="KW-0805">Transcription regulation</keyword>
<evidence type="ECO:0000256" key="10">
    <source>
        <dbReference type="ARBA" id="ARBA00022833"/>
    </source>
</evidence>
<reference evidence="22" key="1">
    <citation type="submission" date="2022-05" db="EMBL/GenBank/DDBJ databases">
        <title>The Musa troglodytarum L. genome provides insights into the mechanism of non-climacteric behaviour and enrichment of carotenoids.</title>
        <authorList>
            <person name="Wang J."/>
        </authorList>
    </citation>
    <scope>NUCLEOTIDE SEQUENCE</scope>
    <source>
        <tissue evidence="22">Leaf</tissue>
    </source>
</reference>
<dbReference type="SUPFAM" id="SSF57889">
    <property type="entry name" value="Cysteine-rich domain"/>
    <property type="match status" value="4"/>
</dbReference>
<dbReference type="GO" id="GO:0003700">
    <property type="term" value="F:DNA-binding transcription factor activity"/>
    <property type="evidence" value="ECO:0007669"/>
    <property type="project" value="InterPro"/>
</dbReference>
<comment type="subcellular location">
    <subcellularLocation>
        <location evidence="1">Nucleus</location>
    </subcellularLocation>
    <subcellularLocation>
        <location evidence="2">Peroxisome membrane</location>
        <topology evidence="2">Multi-pass membrane protein</topology>
    </subcellularLocation>
</comment>
<name>A0A9E7EJA1_9LILI</name>
<evidence type="ECO:0000259" key="21">
    <source>
        <dbReference type="Pfam" id="PF04757"/>
    </source>
</evidence>
<keyword evidence="10" id="KW-0862">Zinc</keyword>
<dbReference type="AlphaFoldDB" id="A0A9E7EJA1"/>
<feature type="domain" description="DC1" evidence="20">
    <location>
        <begin position="230"/>
        <end position="272"/>
    </location>
</feature>
<dbReference type="GO" id="GO:0008270">
    <property type="term" value="F:zinc ion binding"/>
    <property type="evidence" value="ECO:0007669"/>
    <property type="project" value="UniProtKB-KW"/>
</dbReference>
<dbReference type="GO" id="GO:0005778">
    <property type="term" value="C:peroxisomal membrane"/>
    <property type="evidence" value="ECO:0007669"/>
    <property type="project" value="UniProtKB-SubCell"/>
</dbReference>
<keyword evidence="7" id="KW-0479">Metal-binding</keyword>
<evidence type="ECO:0000256" key="12">
    <source>
        <dbReference type="ARBA" id="ARBA00022989"/>
    </source>
</evidence>
<comment type="similarity">
    <text evidence="4">Belongs to the pex2/pex10/pex12 family.</text>
</comment>
<dbReference type="Proteomes" id="UP001055439">
    <property type="component" value="Chromosome 10"/>
</dbReference>
<gene>
    <name evidence="22" type="ORF">MUK42_01998</name>
</gene>
<dbReference type="PANTHER" id="PTHR47841">
    <property type="entry name" value="DIACYLGLYCEROL KINASE THETA-LIKE-RELATED"/>
    <property type="match status" value="1"/>
</dbReference>
<keyword evidence="8" id="KW-0677">Repeat</keyword>
<feature type="region of interest" description="Disordered" evidence="19">
    <location>
        <begin position="563"/>
        <end position="591"/>
    </location>
</feature>
<evidence type="ECO:0000256" key="18">
    <source>
        <dbReference type="ARBA" id="ARBA00023242"/>
    </source>
</evidence>
<evidence type="ECO:0000256" key="19">
    <source>
        <dbReference type="SAM" id="MobiDB-lite"/>
    </source>
</evidence>
<evidence type="ECO:0000256" key="15">
    <source>
        <dbReference type="ARBA" id="ARBA00023136"/>
    </source>
</evidence>
<keyword evidence="11" id="KW-0653">Protein transport</keyword>
<comment type="pathway">
    <text evidence="3">Protein modification; protein ubiquitination.</text>
</comment>
<evidence type="ECO:0000256" key="3">
    <source>
        <dbReference type="ARBA" id="ARBA00004906"/>
    </source>
</evidence>
<keyword evidence="5" id="KW-0813">Transport</keyword>
<keyword evidence="16" id="KW-0576">Peroxisome</keyword>
<evidence type="ECO:0000313" key="22">
    <source>
        <dbReference type="EMBL" id="URD77765.1"/>
    </source>
</evidence>
<feature type="domain" description="DC1" evidence="20">
    <location>
        <begin position="171"/>
        <end position="219"/>
    </location>
</feature>
<keyword evidence="17" id="KW-0804">Transcription</keyword>
<evidence type="ECO:0000256" key="5">
    <source>
        <dbReference type="ARBA" id="ARBA00022448"/>
    </source>
</evidence>
<evidence type="ECO:0000256" key="8">
    <source>
        <dbReference type="ARBA" id="ARBA00022737"/>
    </source>
</evidence>
<keyword evidence="12" id="KW-1133">Transmembrane helix</keyword>
<keyword evidence="14" id="KW-0238">DNA-binding</keyword>
<keyword evidence="23" id="KW-1185">Reference proteome</keyword>
<keyword evidence="6" id="KW-0812">Transmembrane</keyword>
<dbReference type="Gene3D" id="6.10.250.2430">
    <property type="match status" value="1"/>
</dbReference>
<feature type="non-terminal residue" evidence="22">
    <location>
        <position position="848"/>
    </location>
</feature>
<evidence type="ECO:0000256" key="7">
    <source>
        <dbReference type="ARBA" id="ARBA00022723"/>
    </source>
</evidence>
<evidence type="ECO:0000256" key="6">
    <source>
        <dbReference type="ARBA" id="ARBA00022692"/>
    </source>
</evidence>
<dbReference type="InterPro" id="IPR046349">
    <property type="entry name" value="C1-like_sf"/>
</dbReference>
<evidence type="ECO:0000256" key="14">
    <source>
        <dbReference type="ARBA" id="ARBA00023125"/>
    </source>
</evidence>
<proteinExistence type="inferred from homology"/>
<feature type="region of interest" description="Disordered" evidence="19">
    <location>
        <begin position="1"/>
        <end position="44"/>
    </location>
</feature>
<organism evidence="22 23">
    <name type="scientific">Musa troglodytarum</name>
    <name type="common">fe'i banana</name>
    <dbReference type="NCBI Taxonomy" id="320322"/>
    <lineage>
        <taxon>Eukaryota</taxon>
        <taxon>Viridiplantae</taxon>
        <taxon>Streptophyta</taxon>
        <taxon>Embryophyta</taxon>
        <taxon>Tracheophyta</taxon>
        <taxon>Spermatophyta</taxon>
        <taxon>Magnoliopsida</taxon>
        <taxon>Liliopsida</taxon>
        <taxon>Zingiberales</taxon>
        <taxon>Musaceae</taxon>
        <taxon>Musa</taxon>
    </lineage>
</organism>
<dbReference type="InterPro" id="IPR001289">
    <property type="entry name" value="NFYA"/>
</dbReference>
<dbReference type="GO" id="GO:0005634">
    <property type="term" value="C:nucleus"/>
    <property type="evidence" value="ECO:0007669"/>
    <property type="project" value="UniProtKB-SubCell"/>
</dbReference>
<feature type="domain" description="DC1" evidence="20">
    <location>
        <begin position="117"/>
        <end position="159"/>
    </location>
</feature>
<dbReference type="GO" id="GO:0015031">
    <property type="term" value="P:protein transport"/>
    <property type="evidence" value="ECO:0007669"/>
    <property type="project" value="UniProtKB-KW"/>
</dbReference>
<sequence>MKKILRSSSRAEKPPAEMSTTGGSPDDSSEPPASTPCDVDEHNDPSFSSLPQTVSFFAHPQHDLTLVSKVDEVQGSEGECKLCFEKLDATFYHCNACLLSYHPMCALLSPTLTESSSHPEHELVLVPQLPGVCLGCKESIKLWRYRCAPCGVDLHPQCAFPGLPLTVSFFGHPQHDLTLSSRADEAQGSEGECQLCFTKLGASFYHCKSCVVNYHPMCALLPPTASGASFHPDHELALVPHLPGVCDACREDIKIWRYRCASCRVDLHPQCAGVSIEVGAGSLQIQDQENDTASSSGHQLQRQWTKRGRVAGKFVLRVGLNAAGANIGVPLGNLLVKVAVAYQSEASLIKLLGQTLYYILTTGSGQQTLGEEYCDICQVASSYGLSPTPARRMLFIVYQTAVPYLAERISSRMAARGIILAESHFDEIYGNNNPRRAQVQISDTLESSSSATMSLSTVSRLRGNIHGLWLWILQKWPSVLPFARELLQLALRTNLMFFYFEGLYYHVSKRAAGIRYVFIGKPSNQRPRYQILGVFLLIQLCILGAEGLRRSNLSSITTSVHHTSLGSHQSSSGRDLPVLNEDGNPIPDNNSNKGSWATDSFALSEVLFFQAIPSHQLARANVPFASVHANILQQRPVAMSSAVEGHTRAELSLGASEAICEPPRHDWSQPFIHPPMSGMAPYACVTLPSETAAEEPTYPYVQESWHLHAMKRARGSGGRFLDTKQLQQQDAWPSAITGCWNASSSNPCLDGGPISSSETSSSPNMMSISTSGSIIPQDEFGCSSPKYHSHATLNVQGGGSSTMQTGTKHRVPSTRSCDDLPFAFLSSQICPCCILEPRQGSFDVHTSI</sequence>
<evidence type="ECO:0000256" key="13">
    <source>
        <dbReference type="ARBA" id="ARBA00023015"/>
    </source>
</evidence>
<evidence type="ECO:0000256" key="2">
    <source>
        <dbReference type="ARBA" id="ARBA00004585"/>
    </source>
</evidence>
<evidence type="ECO:0000256" key="16">
    <source>
        <dbReference type="ARBA" id="ARBA00023140"/>
    </source>
</evidence>
<evidence type="ECO:0000256" key="1">
    <source>
        <dbReference type="ARBA" id="ARBA00004123"/>
    </source>
</evidence>
<evidence type="ECO:0000256" key="17">
    <source>
        <dbReference type="ARBA" id="ARBA00023163"/>
    </source>
</evidence>
<evidence type="ECO:0000313" key="23">
    <source>
        <dbReference type="Proteomes" id="UP001055439"/>
    </source>
</evidence>
<keyword evidence="15" id="KW-0472">Membrane</keyword>
<evidence type="ECO:0000256" key="11">
    <source>
        <dbReference type="ARBA" id="ARBA00022927"/>
    </source>
</evidence>
<feature type="domain" description="Pex N-terminal" evidence="21">
    <location>
        <begin position="349"/>
        <end position="549"/>
    </location>
</feature>
<dbReference type="Pfam" id="PF04757">
    <property type="entry name" value="Pex2_Pex12"/>
    <property type="match status" value="1"/>
</dbReference>